<dbReference type="InterPro" id="IPR000515">
    <property type="entry name" value="MetI-like"/>
</dbReference>
<evidence type="ECO:0000256" key="6">
    <source>
        <dbReference type="ARBA" id="ARBA00023136"/>
    </source>
</evidence>
<feature type="domain" description="ABC transmembrane type-1" evidence="8">
    <location>
        <begin position="78"/>
        <end position="363"/>
    </location>
</feature>
<dbReference type="RefSeq" id="WP_013176817.1">
    <property type="nucleotide sequence ID" value="NC_014221.1"/>
</dbReference>
<dbReference type="CDD" id="cd06261">
    <property type="entry name" value="TM_PBP2"/>
    <property type="match status" value="1"/>
</dbReference>
<dbReference type="Pfam" id="PF00528">
    <property type="entry name" value="BPD_transp_1"/>
    <property type="match status" value="1"/>
</dbReference>
<proteinExistence type="inferred from homology"/>
<protein>
    <submittedName>
        <fullName evidence="9">Binding-protein-dependent transport systems inner membrane component</fullName>
    </submittedName>
</protein>
<dbReference type="EMBL" id="CP002049">
    <property type="protein sequence ID" value="ADI13437.1"/>
    <property type="molecule type" value="Genomic_DNA"/>
</dbReference>
<evidence type="ECO:0000256" key="2">
    <source>
        <dbReference type="ARBA" id="ARBA00022448"/>
    </source>
</evidence>
<name>D7CR37_TRURR</name>
<evidence type="ECO:0000256" key="7">
    <source>
        <dbReference type="RuleBase" id="RU363032"/>
    </source>
</evidence>
<dbReference type="PANTHER" id="PTHR30193">
    <property type="entry name" value="ABC TRANSPORTER PERMEASE PROTEIN"/>
    <property type="match status" value="1"/>
</dbReference>
<comment type="subcellular location">
    <subcellularLocation>
        <location evidence="1 7">Cell membrane</location>
        <topology evidence="1 7">Multi-pass membrane protein</topology>
    </subcellularLocation>
</comment>
<dbReference type="GO" id="GO:0055085">
    <property type="term" value="P:transmembrane transport"/>
    <property type="evidence" value="ECO:0007669"/>
    <property type="project" value="InterPro"/>
</dbReference>
<accession>D7CR37</accession>
<evidence type="ECO:0000256" key="1">
    <source>
        <dbReference type="ARBA" id="ARBA00004651"/>
    </source>
</evidence>
<dbReference type="KEGG" id="tra:Trad_0297"/>
<reference evidence="10" key="1">
    <citation type="submission" date="2010-05" db="EMBL/GenBank/DDBJ databases">
        <title>The complete genome of Truepera radiovictris DSM 17093.</title>
        <authorList>
            <consortium name="US DOE Joint Genome Institute (JGI-PGF)"/>
            <person name="Lucas S."/>
            <person name="Copeland A."/>
            <person name="Lapidus A."/>
            <person name="Glavina del Rio T."/>
            <person name="Dalin E."/>
            <person name="Tice H."/>
            <person name="Bruce D."/>
            <person name="Goodwin L."/>
            <person name="Pitluck S."/>
            <person name="Kyrpides N."/>
            <person name="Mavromatis K."/>
            <person name="Ovchinnikova G."/>
            <person name="Munk A.C."/>
            <person name="Detter J.C."/>
            <person name="Han C."/>
            <person name="Tapia R."/>
            <person name="Land M."/>
            <person name="Hauser L."/>
            <person name="Markowitz V."/>
            <person name="Cheng J.-F."/>
            <person name="Hugenholtz P."/>
            <person name="Woyke T."/>
            <person name="Wu D."/>
            <person name="Tindall B."/>
            <person name="Pomrenke H.G."/>
            <person name="Brambilla E."/>
            <person name="Klenk H.-P."/>
            <person name="Eisen J.A."/>
        </authorList>
    </citation>
    <scope>NUCLEOTIDE SEQUENCE [LARGE SCALE GENOMIC DNA]</scope>
    <source>
        <strain evidence="10">DSM 17093 / CIP 108686 / LMG 22925 / RQ-24</strain>
    </source>
</reference>
<feature type="transmembrane region" description="Helical" evidence="7">
    <location>
        <begin position="344"/>
        <end position="363"/>
    </location>
</feature>
<dbReference type="Gene3D" id="1.10.3720.10">
    <property type="entry name" value="MetI-like"/>
    <property type="match status" value="2"/>
</dbReference>
<keyword evidence="10" id="KW-1185">Reference proteome</keyword>
<dbReference type="PANTHER" id="PTHR30193:SF42">
    <property type="entry name" value="ABC TRANSPORTER PERMEASE PROTEIN"/>
    <property type="match status" value="1"/>
</dbReference>
<dbReference type="InterPro" id="IPR051393">
    <property type="entry name" value="ABC_transporter_permease"/>
</dbReference>
<dbReference type="GO" id="GO:0005886">
    <property type="term" value="C:plasma membrane"/>
    <property type="evidence" value="ECO:0007669"/>
    <property type="project" value="UniProtKB-SubCell"/>
</dbReference>
<evidence type="ECO:0000256" key="5">
    <source>
        <dbReference type="ARBA" id="ARBA00022989"/>
    </source>
</evidence>
<gene>
    <name evidence="9" type="ordered locus">Trad_0297</name>
</gene>
<keyword evidence="3" id="KW-1003">Cell membrane</keyword>
<dbReference type="AlphaFoldDB" id="D7CR37"/>
<comment type="similarity">
    <text evidence="7">Belongs to the binding-protein-dependent transport system permease family.</text>
</comment>
<evidence type="ECO:0000259" key="8">
    <source>
        <dbReference type="PROSITE" id="PS50928"/>
    </source>
</evidence>
<organism evidence="9 10">
    <name type="scientific">Truepera radiovictrix (strain DSM 17093 / CIP 108686 / LMG 22925 / RQ-24)</name>
    <dbReference type="NCBI Taxonomy" id="649638"/>
    <lineage>
        <taxon>Bacteria</taxon>
        <taxon>Thermotogati</taxon>
        <taxon>Deinococcota</taxon>
        <taxon>Deinococci</taxon>
        <taxon>Trueperales</taxon>
        <taxon>Trueperaceae</taxon>
        <taxon>Truepera</taxon>
    </lineage>
</organism>
<dbReference type="Proteomes" id="UP000000379">
    <property type="component" value="Chromosome"/>
</dbReference>
<evidence type="ECO:0000313" key="9">
    <source>
        <dbReference type="EMBL" id="ADI13437.1"/>
    </source>
</evidence>
<keyword evidence="5 7" id="KW-1133">Transmembrane helix</keyword>
<evidence type="ECO:0000256" key="4">
    <source>
        <dbReference type="ARBA" id="ARBA00022692"/>
    </source>
</evidence>
<evidence type="ECO:0000256" key="3">
    <source>
        <dbReference type="ARBA" id="ARBA00022475"/>
    </source>
</evidence>
<feature type="transmembrane region" description="Helical" evidence="7">
    <location>
        <begin position="82"/>
        <end position="103"/>
    </location>
</feature>
<keyword evidence="4 7" id="KW-0812">Transmembrane</keyword>
<feature type="transmembrane region" description="Helical" evidence="7">
    <location>
        <begin position="235"/>
        <end position="260"/>
    </location>
</feature>
<feature type="transmembrane region" description="Helical" evidence="7">
    <location>
        <begin position="115"/>
        <end position="135"/>
    </location>
</feature>
<feature type="transmembrane region" description="Helical" evidence="7">
    <location>
        <begin position="281"/>
        <end position="305"/>
    </location>
</feature>
<keyword evidence="2 7" id="KW-0813">Transport</keyword>
<keyword evidence="6 7" id="KW-0472">Membrane</keyword>
<dbReference type="eggNOG" id="COG1175">
    <property type="taxonomic scope" value="Bacteria"/>
</dbReference>
<dbReference type="SUPFAM" id="SSF161098">
    <property type="entry name" value="MetI-like"/>
    <property type="match status" value="2"/>
</dbReference>
<evidence type="ECO:0000313" key="10">
    <source>
        <dbReference type="Proteomes" id="UP000000379"/>
    </source>
</evidence>
<reference evidence="9 10" key="2">
    <citation type="journal article" date="2011" name="Stand. Genomic Sci.">
        <title>Complete genome sequence of Truepera radiovictrix type strain (RQ-24).</title>
        <authorList>
            <person name="Ivanova N."/>
            <person name="Rohde C."/>
            <person name="Munk C."/>
            <person name="Nolan M."/>
            <person name="Lucas S."/>
            <person name="Del Rio T.G."/>
            <person name="Tice H."/>
            <person name="Deshpande S."/>
            <person name="Cheng J.F."/>
            <person name="Tapia R."/>
            <person name="Han C."/>
            <person name="Goodwin L."/>
            <person name="Pitluck S."/>
            <person name="Liolios K."/>
            <person name="Mavromatis K."/>
            <person name="Mikhailova N."/>
            <person name="Pati A."/>
            <person name="Chen A."/>
            <person name="Palaniappan K."/>
            <person name="Land M."/>
            <person name="Hauser L."/>
            <person name="Chang Y.J."/>
            <person name="Jeffries C.D."/>
            <person name="Brambilla E."/>
            <person name="Rohde M."/>
            <person name="Goker M."/>
            <person name="Tindall B.J."/>
            <person name="Woyke T."/>
            <person name="Bristow J."/>
            <person name="Eisen J.A."/>
            <person name="Markowitz V."/>
            <person name="Hugenholtz P."/>
            <person name="Kyrpides N.C."/>
            <person name="Klenk H.P."/>
            <person name="Lapidus A."/>
        </authorList>
    </citation>
    <scope>NUCLEOTIDE SEQUENCE [LARGE SCALE GENOMIC DNA]</scope>
    <source>
        <strain evidence="10">DSM 17093 / CIP 108686 / LMG 22925 / RQ-24</strain>
    </source>
</reference>
<sequence>MRFSRDRLTAVLMLLPSLVLLGIFVYGFIGQTFWVSLTNWGKDPLQALALEPQLEFIGFENYRQLFTAPSEARFRQDLVNTFFFTLFFLAGCLGLGLGLAVLLEQNVRGEGLFRTVFLFPMALAFIVTGTIWRWLLQPQGGLNVLPTLVGLPPGDFRWLASRTQVWQFNWQDLPFFTGLLVSLIFALLFVRALRRGDRTRTLAFGVITLGLVAWTFTGARRTVILPFPETHGFNLAFIGIILAAVWQMSGYTMALYLAGLRGIPDELREAARSDGASEWQLYRHVILPLLAPITLSAMIILGHISLKIFDLVFAMAGADNATTDVPALLMYLRAFRANQFAEGAAIAIVLLILVAAVIIPYLYSSLKTEVRR</sequence>
<dbReference type="HOGENOM" id="CLU_016047_0_0_0"/>
<feature type="transmembrane region" description="Helical" evidence="7">
    <location>
        <begin position="202"/>
        <end position="223"/>
    </location>
</feature>
<feature type="transmembrane region" description="Helical" evidence="7">
    <location>
        <begin position="173"/>
        <end position="190"/>
    </location>
</feature>
<dbReference type="InterPro" id="IPR035906">
    <property type="entry name" value="MetI-like_sf"/>
</dbReference>
<dbReference type="STRING" id="649638.Trad_0297"/>
<dbReference type="PROSITE" id="PS50928">
    <property type="entry name" value="ABC_TM1"/>
    <property type="match status" value="1"/>
</dbReference>
<feature type="transmembrane region" description="Helical" evidence="7">
    <location>
        <begin position="12"/>
        <end position="34"/>
    </location>
</feature>
<dbReference type="OrthoDB" id="9801818at2"/>